<sequence length="51" mass="5722">MTGKEIGDMVGGLPWTPRPCRLIRTQSLQYVDENPQQRGPGDGKRKVMPLL</sequence>
<protein>
    <submittedName>
        <fullName evidence="2">Uncharacterized protein</fullName>
    </submittedName>
</protein>
<evidence type="ECO:0000313" key="3">
    <source>
        <dbReference type="Proteomes" id="UP000650628"/>
    </source>
</evidence>
<organism evidence="2 3">
    <name type="scientific">Planotetraspora mira</name>
    <dbReference type="NCBI Taxonomy" id="58121"/>
    <lineage>
        <taxon>Bacteria</taxon>
        <taxon>Bacillati</taxon>
        <taxon>Actinomycetota</taxon>
        <taxon>Actinomycetes</taxon>
        <taxon>Streptosporangiales</taxon>
        <taxon>Streptosporangiaceae</taxon>
        <taxon>Planotetraspora</taxon>
    </lineage>
</organism>
<name>A0A8J3TWV5_9ACTN</name>
<evidence type="ECO:0000256" key="1">
    <source>
        <dbReference type="SAM" id="MobiDB-lite"/>
    </source>
</evidence>
<proteinExistence type="predicted"/>
<dbReference type="Proteomes" id="UP000650628">
    <property type="component" value="Unassembled WGS sequence"/>
</dbReference>
<reference evidence="2 3" key="1">
    <citation type="submission" date="2021-01" db="EMBL/GenBank/DDBJ databases">
        <title>Whole genome shotgun sequence of Planotetraspora mira NBRC 15435.</title>
        <authorList>
            <person name="Komaki H."/>
            <person name="Tamura T."/>
        </authorList>
    </citation>
    <scope>NUCLEOTIDE SEQUENCE [LARGE SCALE GENOMIC DNA]</scope>
    <source>
        <strain evidence="2 3">NBRC 15435</strain>
    </source>
</reference>
<dbReference type="AlphaFoldDB" id="A0A8J3TWV5"/>
<comment type="caution">
    <text evidence="2">The sequence shown here is derived from an EMBL/GenBank/DDBJ whole genome shotgun (WGS) entry which is preliminary data.</text>
</comment>
<keyword evidence="3" id="KW-1185">Reference proteome</keyword>
<feature type="region of interest" description="Disordered" evidence="1">
    <location>
        <begin position="30"/>
        <end position="51"/>
    </location>
</feature>
<gene>
    <name evidence="2" type="ORF">Pmi06nite_20770</name>
</gene>
<accession>A0A8J3TWV5</accession>
<evidence type="ECO:0000313" key="2">
    <source>
        <dbReference type="EMBL" id="GII28635.1"/>
    </source>
</evidence>
<dbReference type="EMBL" id="BOOO01000009">
    <property type="protein sequence ID" value="GII28635.1"/>
    <property type="molecule type" value="Genomic_DNA"/>
</dbReference>